<evidence type="ECO:0000313" key="8">
    <source>
        <dbReference type="EMBL" id="KAF4959443.1"/>
    </source>
</evidence>
<dbReference type="InterPro" id="IPR034690">
    <property type="entry name" value="Endolysin_T4_type"/>
</dbReference>
<dbReference type="HAMAP" id="MF_04110">
    <property type="entry name" value="ENDOLYSIN_T4"/>
    <property type="match status" value="1"/>
</dbReference>
<dbReference type="OrthoDB" id="5358886at2759"/>
<dbReference type="SUPFAM" id="SSF53955">
    <property type="entry name" value="Lysozyme-like"/>
    <property type="match status" value="1"/>
</dbReference>
<comment type="caution">
    <text evidence="8">The sequence shown here is derived from an EMBL/GenBank/DDBJ whole genome shotgun (WGS) entry which is preliminary data.</text>
</comment>
<protein>
    <recommendedName>
        <fullName evidence="10">Lysozyme</fullName>
    </recommendedName>
</protein>
<keyword evidence="4" id="KW-0378">Hydrolase</keyword>
<keyword evidence="5" id="KW-1035">Host cytoplasm</keyword>
<dbReference type="Gene3D" id="1.10.530.40">
    <property type="match status" value="1"/>
</dbReference>
<evidence type="ECO:0000313" key="9">
    <source>
        <dbReference type="Proteomes" id="UP000604273"/>
    </source>
</evidence>
<keyword evidence="2" id="KW-0929">Antimicrobial</keyword>
<dbReference type="InterPro" id="IPR023346">
    <property type="entry name" value="Lysozyme-like_dom_sf"/>
</dbReference>
<sequence>MVLHILTLLALAITFTSAFLITDEGVRCRSGPTTSHAIQRQFDKGTDVTITCQTEGTNIEGNVLWDKTTFGCYVSDYYVAIGSSGFVISKCRWCKAPKSNVATVDLIAGFEGFRPDVYNDPTGNPTVGYGHLCDAPQCSEVKYPIPLSAANGKKLLADDMKEFEACITAMLKSKARLNSNQYGALISWAFNMGCGNAETSTLVRRLNNGEDPDTVISQELPQWVYASGKRLPGLIRRRNAEIKLAQKPTRRRALPKRC</sequence>
<dbReference type="GO" id="GO:0009253">
    <property type="term" value="P:peptidoglycan catabolic process"/>
    <property type="evidence" value="ECO:0007669"/>
    <property type="project" value="InterPro"/>
</dbReference>
<accession>A0A8H4TJY6</accession>
<keyword evidence="7" id="KW-0732">Signal</keyword>
<feature type="signal peptide" evidence="7">
    <location>
        <begin position="1"/>
        <end position="18"/>
    </location>
</feature>
<feature type="chain" id="PRO_5034203260" description="Lysozyme" evidence="7">
    <location>
        <begin position="19"/>
        <end position="258"/>
    </location>
</feature>
<dbReference type="InterPro" id="IPR033907">
    <property type="entry name" value="Endolysin_autolysin"/>
</dbReference>
<evidence type="ECO:0000256" key="3">
    <source>
        <dbReference type="ARBA" id="ARBA00022638"/>
    </source>
</evidence>
<evidence type="ECO:0000256" key="7">
    <source>
        <dbReference type="SAM" id="SignalP"/>
    </source>
</evidence>
<dbReference type="Gene3D" id="2.30.30.40">
    <property type="entry name" value="SH3 Domains"/>
    <property type="match status" value="1"/>
</dbReference>
<keyword evidence="3" id="KW-0081">Bacteriolytic enzyme</keyword>
<reference evidence="8" key="2">
    <citation type="submission" date="2020-05" db="EMBL/GenBank/DDBJ databases">
        <authorList>
            <person name="Kim H.-S."/>
            <person name="Proctor R.H."/>
            <person name="Brown D.W."/>
        </authorList>
    </citation>
    <scope>NUCLEOTIDE SEQUENCE</scope>
    <source>
        <strain evidence="8">NRRL 45417</strain>
    </source>
</reference>
<organism evidence="8 9">
    <name type="scientific">Fusarium gaditjirri</name>
    <dbReference type="NCBI Taxonomy" id="282569"/>
    <lineage>
        <taxon>Eukaryota</taxon>
        <taxon>Fungi</taxon>
        <taxon>Dikarya</taxon>
        <taxon>Ascomycota</taxon>
        <taxon>Pezizomycotina</taxon>
        <taxon>Sordariomycetes</taxon>
        <taxon>Hypocreomycetidae</taxon>
        <taxon>Hypocreales</taxon>
        <taxon>Nectriaceae</taxon>
        <taxon>Fusarium</taxon>
        <taxon>Fusarium nisikadoi species complex</taxon>
    </lineage>
</organism>
<keyword evidence="9" id="KW-1185">Reference proteome</keyword>
<dbReference type="GO" id="GO:0031640">
    <property type="term" value="P:killing of cells of another organism"/>
    <property type="evidence" value="ECO:0007669"/>
    <property type="project" value="UniProtKB-KW"/>
</dbReference>
<evidence type="ECO:0008006" key="10">
    <source>
        <dbReference type="Google" id="ProtNLM"/>
    </source>
</evidence>
<proteinExistence type="inferred from homology"/>
<dbReference type="InterPro" id="IPR051018">
    <property type="entry name" value="Bacteriophage_GH24"/>
</dbReference>
<dbReference type="PANTHER" id="PTHR38107">
    <property type="match status" value="1"/>
</dbReference>
<gene>
    <name evidence="8" type="ORF">FGADI_1664</name>
</gene>
<dbReference type="AlphaFoldDB" id="A0A8H4TJY6"/>
<dbReference type="GO" id="GO:0016998">
    <property type="term" value="P:cell wall macromolecule catabolic process"/>
    <property type="evidence" value="ECO:0007669"/>
    <property type="project" value="InterPro"/>
</dbReference>
<reference evidence="8" key="1">
    <citation type="journal article" date="2020" name="BMC Genomics">
        <title>Correction to: Identification and distribution of gene clusters required for synthesis of sphingolipid metabolism inhibitors in diverse species of the filamentous fungus Fusarium.</title>
        <authorList>
            <person name="Kim H.S."/>
            <person name="Lohmar J.M."/>
            <person name="Busman M."/>
            <person name="Brown D.W."/>
            <person name="Naumann T.A."/>
            <person name="Divon H.H."/>
            <person name="Lysoe E."/>
            <person name="Uhlig S."/>
            <person name="Proctor R.H."/>
        </authorList>
    </citation>
    <scope>NUCLEOTIDE SEQUENCE</scope>
    <source>
        <strain evidence="8">NRRL 45417</strain>
    </source>
</reference>
<dbReference type="Proteomes" id="UP000604273">
    <property type="component" value="Unassembled WGS sequence"/>
</dbReference>
<name>A0A8H4TJY6_9HYPO</name>
<evidence type="ECO:0000256" key="4">
    <source>
        <dbReference type="ARBA" id="ARBA00022801"/>
    </source>
</evidence>
<dbReference type="GO" id="GO:0003796">
    <property type="term" value="F:lysozyme activity"/>
    <property type="evidence" value="ECO:0007669"/>
    <property type="project" value="UniProtKB-EC"/>
</dbReference>
<evidence type="ECO:0000256" key="6">
    <source>
        <dbReference type="ARBA" id="ARBA00023295"/>
    </source>
</evidence>
<dbReference type="InterPro" id="IPR002196">
    <property type="entry name" value="Glyco_hydro_24"/>
</dbReference>
<dbReference type="CDD" id="cd00737">
    <property type="entry name" value="lyz_endolysin_autolysin"/>
    <property type="match status" value="1"/>
</dbReference>
<dbReference type="EMBL" id="JABFAI010000033">
    <property type="protein sequence ID" value="KAF4959443.1"/>
    <property type="molecule type" value="Genomic_DNA"/>
</dbReference>
<dbReference type="Pfam" id="PF00959">
    <property type="entry name" value="Phage_lysozyme"/>
    <property type="match status" value="1"/>
</dbReference>
<comment type="catalytic activity">
    <reaction evidence="1">
        <text>Hydrolysis of (1-&gt;4)-beta-linkages between N-acetylmuramic acid and N-acetyl-D-glucosamine residues in a peptidoglycan and between N-acetyl-D-glucosamine residues in chitodextrins.</text>
        <dbReference type="EC" id="3.2.1.17"/>
    </reaction>
</comment>
<keyword evidence="6" id="KW-0326">Glycosidase</keyword>
<evidence type="ECO:0000256" key="5">
    <source>
        <dbReference type="ARBA" id="ARBA00023200"/>
    </source>
</evidence>
<evidence type="ECO:0000256" key="1">
    <source>
        <dbReference type="ARBA" id="ARBA00000632"/>
    </source>
</evidence>
<dbReference type="GO" id="GO:0042742">
    <property type="term" value="P:defense response to bacterium"/>
    <property type="evidence" value="ECO:0007669"/>
    <property type="project" value="UniProtKB-KW"/>
</dbReference>
<evidence type="ECO:0000256" key="2">
    <source>
        <dbReference type="ARBA" id="ARBA00022529"/>
    </source>
</evidence>
<dbReference type="PANTHER" id="PTHR38107:SF3">
    <property type="entry name" value="LYSOZYME RRRD-RELATED"/>
    <property type="match status" value="1"/>
</dbReference>
<dbReference type="InterPro" id="IPR023347">
    <property type="entry name" value="Lysozyme_dom_sf"/>
</dbReference>